<evidence type="ECO:0000313" key="1">
    <source>
        <dbReference type="EMBL" id="KLO06684.1"/>
    </source>
</evidence>
<accession>A0A0H2R4C6</accession>
<name>A0A0H2R4C6_9AGAM</name>
<evidence type="ECO:0000313" key="2">
    <source>
        <dbReference type="Proteomes" id="UP000053477"/>
    </source>
</evidence>
<reference evidence="1 2" key="1">
    <citation type="submission" date="2015-04" db="EMBL/GenBank/DDBJ databases">
        <title>Complete genome sequence of Schizopora paradoxa KUC8140, a cosmopolitan wood degrader in East Asia.</title>
        <authorList>
            <consortium name="DOE Joint Genome Institute"/>
            <person name="Min B."/>
            <person name="Park H."/>
            <person name="Jang Y."/>
            <person name="Kim J.-J."/>
            <person name="Kim K.H."/>
            <person name="Pangilinan J."/>
            <person name="Lipzen A."/>
            <person name="Riley R."/>
            <person name="Grigoriev I.V."/>
            <person name="Spatafora J.W."/>
            <person name="Choi I.-G."/>
        </authorList>
    </citation>
    <scope>NUCLEOTIDE SEQUENCE [LARGE SCALE GENOMIC DNA]</scope>
    <source>
        <strain evidence="1 2">KUC8140</strain>
    </source>
</reference>
<sequence length="61" mass="6857">MRHSLSFQFISLQSVVVYGDASVLVSASVLSVMERLDNRAPYRLVWQFRVGAVRLDGDANE</sequence>
<proteinExistence type="predicted"/>
<gene>
    <name evidence="1" type="ORF">SCHPADRAFT_681861</name>
</gene>
<organism evidence="1 2">
    <name type="scientific">Schizopora paradoxa</name>
    <dbReference type="NCBI Taxonomy" id="27342"/>
    <lineage>
        <taxon>Eukaryota</taxon>
        <taxon>Fungi</taxon>
        <taxon>Dikarya</taxon>
        <taxon>Basidiomycota</taxon>
        <taxon>Agaricomycotina</taxon>
        <taxon>Agaricomycetes</taxon>
        <taxon>Hymenochaetales</taxon>
        <taxon>Schizoporaceae</taxon>
        <taxon>Schizopora</taxon>
    </lineage>
</organism>
<dbReference type="Proteomes" id="UP000053477">
    <property type="component" value="Unassembled WGS sequence"/>
</dbReference>
<dbReference type="AlphaFoldDB" id="A0A0H2R4C6"/>
<dbReference type="InParanoid" id="A0A0H2R4C6"/>
<protein>
    <submittedName>
        <fullName evidence="1">Uncharacterized protein</fullName>
    </submittedName>
</protein>
<dbReference type="EMBL" id="KQ086188">
    <property type="protein sequence ID" value="KLO06684.1"/>
    <property type="molecule type" value="Genomic_DNA"/>
</dbReference>
<keyword evidence="2" id="KW-1185">Reference proteome</keyword>